<dbReference type="STRING" id="1300222.I532_05895"/>
<protein>
    <submittedName>
        <fullName evidence="2">Amidase</fullName>
        <ecNumber evidence="2">3.5.1.4</ecNumber>
    </submittedName>
</protein>
<dbReference type="PATRIC" id="fig|1300222.3.peg.1209"/>
<keyword evidence="3" id="KW-1185">Reference proteome</keyword>
<feature type="domain" description="Amidase" evidence="1">
    <location>
        <begin position="72"/>
        <end position="508"/>
    </location>
</feature>
<dbReference type="PANTHER" id="PTHR42678:SF34">
    <property type="entry name" value="OS04G0183300 PROTEIN"/>
    <property type="match status" value="1"/>
</dbReference>
<dbReference type="GO" id="GO:0004040">
    <property type="term" value="F:amidase activity"/>
    <property type="evidence" value="ECO:0007669"/>
    <property type="project" value="UniProtKB-EC"/>
</dbReference>
<sequence length="529" mass="56777">MRLIVEKMISLFVFYRPALFPLSQKGFLTFRPEDLHNTNDLMKGGVPMNDLLEAGIRTLQKALAGGFTTSRELTLAYLERIAAHDKRGAGLNAISELNPDALHIADALDRERLIRGPRSPLHGIPVLIKDNIATADQMHTSAGSLALADSYAGRDAFVVQQLRSAGAIILGKTNMTEWANFISTAMPNGYSSRGGQVRNPYGPGRFDTGGSSSGSGAAIAAGFAAAAVGTETSGSILNPSANHSLVGIKPTLGLVSRTGIIPIATSQDTAGPMALFVEDAAILLGALTGVDSEDPATGASAGRSYTDYTPFLDKSGLRGARIGVVRTFADDVMTDDQRPLFEAVLRILQEQGAILVENIRIPSEQETWDSSVLYYEFKSGVNAYLSRLPASFSIRTLGDIIEWNKENADAALRYGQDILEKADQTGGSLTEAEYLDSRLRDLRQSRTEGLDAAFDQHQLDCLLFPHDFGADIAAKAGYPSISLPAGYEPSGNPFGIMFTGRAYSEPLLIRIGYSFEQASLLRVPPQLQG</sequence>
<dbReference type="EC" id="3.5.1.4" evidence="2"/>
<evidence type="ECO:0000313" key="2">
    <source>
        <dbReference type="EMBL" id="EMT53521.1"/>
    </source>
</evidence>
<dbReference type="AlphaFoldDB" id="M8E2L2"/>
<dbReference type="SUPFAM" id="SSF75304">
    <property type="entry name" value="Amidase signature (AS) enzymes"/>
    <property type="match status" value="1"/>
</dbReference>
<gene>
    <name evidence="2" type="ORF">I532_05895</name>
</gene>
<dbReference type="Pfam" id="PF01425">
    <property type="entry name" value="Amidase"/>
    <property type="match status" value="1"/>
</dbReference>
<dbReference type="PANTHER" id="PTHR42678">
    <property type="entry name" value="AMIDASE"/>
    <property type="match status" value="1"/>
</dbReference>
<evidence type="ECO:0000313" key="3">
    <source>
        <dbReference type="Proteomes" id="UP000012081"/>
    </source>
</evidence>
<dbReference type="EMBL" id="APBN01000002">
    <property type="protein sequence ID" value="EMT53521.1"/>
    <property type="molecule type" value="Genomic_DNA"/>
</dbReference>
<dbReference type="Proteomes" id="UP000012081">
    <property type="component" value="Unassembled WGS sequence"/>
</dbReference>
<name>M8E2L2_9BACL</name>
<dbReference type="InterPro" id="IPR023631">
    <property type="entry name" value="Amidase_dom"/>
</dbReference>
<proteinExistence type="predicted"/>
<dbReference type="Gene3D" id="3.90.1300.10">
    <property type="entry name" value="Amidase signature (AS) domain"/>
    <property type="match status" value="1"/>
</dbReference>
<accession>M8E2L2</accession>
<comment type="caution">
    <text evidence="2">The sequence shown here is derived from an EMBL/GenBank/DDBJ whole genome shotgun (WGS) entry which is preliminary data.</text>
</comment>
<keyword evidence="2" id="KW-0378">Hydrolase</keyword>
<reference evidence="2 3" key="1">
    <citation type="submission" date="2013-03" db="EMBL/GenBank/DDBJ databases">
        <title>Assembly of a new bacterial strain Brevibacillus borstelensis AK1.</title>
        <authorList>
            <person name="Rajan I."/>
            <person name="PoliReddy D."/>
            <person name="Sugumar T."/>
            <person name="Rathinam K."/>
            <person name="Alqarawi S."/>
            <person name="Khalil A.B."/>
            <person name="Sivakumar N."/>
        </authorList>
    </citation>
    <scope>NUCLEOTIDE SEQUENCE [LARGE SCALE GENOMIC DNA]</scope>
    <source>
        <strain evidence="2 3">AK1</strain>
    </source>
</reference>
<dbReference type="InterPro" id="IPR036928">
    <property type="entry name" value="AS_sf"/>
</dbReference>
<dbReference type="NCBIfam" id="NF005300">
    <property type="entry name" value="PRK06828.1"/>
    <property type="match status" value="1"/>
</dbReference>
<organism evidence="2 3">
    <name type="scientific">Brevibacillus borstelensis AK1</name>
    <dbReference type="NCBI Taxonomy" id="1300222"/>
    <lineage>
        <taxon>Bacteria</taxon>
        <taxon>Bacillati</taxon>
        <taxon>Bacillota</taxon>
        <taxon>Bacilli</taxon>
        <taxon>Bacillales</taxon>
        <taxon>Paenibacillaceae</taxon>
        <taxon>Brevibacillus</taxon>
    </lineage>
</organism>
<evidence type="ECO:0000259" key="1">
    <source>
        <dbReference type="Pfam" id="PF01425"/>
    </source>
</evidence>